<evidence type="ECO:0000256" key="6">
    <source>
        <dbReference type="PIRSR" id="PIRSR006809-1"/>
    </source>
</evidence>
<evidence type="ECO:0000256" key="2">
    <source>
        <dbReference type="ARBA" id="ARBA00022741"/>
    </source>
</evidence>
<protein>
    <recommendedName>
        <fullName evidence="5">GTPase HflX</fullName>
    </recommendedName>
    <alternativeName>
        <fullName evidence="5">GTP-binding protein HflX</fullName>
    </alternativeName>
</protein>
<feature type="binding site" evidence="6">
    <location>
        <begin position="335"/>
        <end position="337"/>
    </location>
    <ligand>
        <name>GTP</name>
        <dbReference type="ChEBI" id="CHEBI:37565"/>
    </ligand>
</feature>
<gene>
    <name evidence="5" type="primary">hflX</name>
    <name evidence="10" type="ordered locus">Mhar_0965</name>
</gene>
<keyword evidence="2 5" id="KW-0547">Nucleotide-binding</keyword>
<dbReference type="SUPFAM" id="SSF52540">
    <property type="entry name" value="P-loop containing nucleoside triphosphate hydrolases"/>
    <property type="match status" value="1"/>
</dbReference>
<feature type="binding site" evidence="6">
    <location>
        <begin position="307"/>
        <end position="310"/>
    </location>
    <ligand>
        <name>GTP</name>
        <dbReference type="ChEBI" id="CHEBI:37565"/>
    </ligand>
</feature>
<dbReference type="InterPro" id="IPR030394">
    <property type="entry name" value="G_HFLX_dom"/>
</dbReference>
<dbReference type="Pfam" id="PF16360">
    <property type="entry name" value="GTP-bdg_M"/>
    <property type="match status" value="1"/>
</dbReference>
<reference evidence="10 11" key="1">
    <citation type="journal article" date="2012" name="PLoS ONE">
        <title>The genome characteristics and predicted function of methyl-group oxidation pathway in the obligate aceticlastic methanogens, Methanosaeta spp.</title>
        <authorList>
            <person name="Zhu J."/>
            <person name="Zheng H."/>
            <person name="Ai G."/>
            <person name="Zhang G."/>
            <person name="Liu D."/>
            <person name="Liu X."/>
            <person name="Dong X."/>
        </authorList>
    </citation>
    <scope>NUCLEOTIDE SEQUENCE [LARGE SCALE GENOMIC DNA]</scope>
    <source>
        <strain evidence="10 11">6Ac</strain>
    </source>
</reference>
<evidence type="ECO:0000259" key="9">
    <source>
        <dbReference type="PROSITE" id="PS51705"/>
    </source>
</evidence>
<name>G7WLN3_METH6</name>
<dbReference type="PRINTS" id="PR00326">
    <property type="entry name" value="GTP1OBG"/>
</dbReference>
<comment type="similarity">
    <text evidence="5">Belongs to the TRAFAC class OBG-HflX-like GTPase superfamily. HflX GTPase family.</text>
</comment>
<dbReference type="PIRSF" id="PIRSF006809">
    <property type="entry name" value="GTP-binding_hflX_prd"/>
    <property type="match status" value="1"/>
</dbReference>
<dbReference type="Pfam" id="PF13167">
    <property type="entry name" value="GTP-bdg_N"/>
    <property type="match status" value="1"/>
</dbReference>
<feature type="region of interest" description="Disordered" evidence="8">
    <location>
        <begin position="405"/>
        <end position="443"/>
    </location>
</feature>
<organism evidence="10 11">
    <name type="scientific">Methanothrix harundinacea (strain 6Ac)</name>
    <name type="common">Methanosaeta harundinacea</name>
    <dbReference type="NCBI Taxonomy" id="1110509"/>
    <lineage>
        <taxon>Archaea</taxon>
        <taxon>Methanobacteriati</taxon>
        <taxon>Methanobacteriota</taxon>
        <taxon>Stenosarchaea group</taxon>
        <taxon>Methanomicrobia</taxon>
        <taxon>Methanotrichales</taxon>
        <taxon>Methanotrichaceae</taxon>
        <taxon>Methanothrix</taxon>
    </lineage>
</organism>
<dbReference type="EMBL" id="CP003117">
    <property type="protein sequence ID" value="AET64336.1"/>
    <property type="molecule type" value="Genomic_DNA"/>
</dbReference>
<feature type="domain" description="Hflx-type G" evidence="9">
    <location>
        <begin position="188"/>
        <end position="357"/>
    </location>
</feature>
<keyword evidence="3 7" id="KW-0460">Magnesium</keyword>
<dbReference type="GO" id="GO:0005737">
    <property type="term" value="C:cytoplasm"/>
    <property type="evidence" value="ECO:0007669"/>
    <property type="project" value="UniProtKB-SubCell"/>
</dbReference>
<dbReference type="PROSITE" id="PS51705">
    <property type="entry name" value="G_HFLX"/>
    <property type="match status" value="1"/>
</dbReference>
<dbReference type="HOGENOM" id="CLU_019597_2_0_2"/>
<dbReference type="Proteomes" id="UP000005877">
    <property type="component" value="Chromosome"/>
</dbReference>
<dbReference type="KEGG" id="mhi:Mhar_0965"/>
<dbReference type="InterPro" id="IPR042108">
    <property type="entry name" value="GTPase_HflX_N_sf"/>
</dbReference>
<dbReference type="PANTHER" id="PTHR10229">
    <property type="entry name" value="GTP-BINDING PROTEIN HFLX"/>
    <property type="match status" value="1"/>
</dbReference>
<evidence type="ECO:0000256" key="1">
    <source>
        <dbReference type="ARBA" id="ARBA00022723"/>
    </source>
</evidence>
<proteinExistence type="inferred from homology"/>
<dbReference type="CDD" id="cd01878">
    <property type="entry name" value="HflX"/>
    <property type="match status" value="1"/>
</dbReference>
<dbReference type="GO" id="GO:0005525">
    <property type="term" value="F:GTP binding"/>
    <property type="evidence" value="ECO:0007669"/>
    <property type="project" value="UniProtKB-UniRule"/>
</dbReference>
<dbReference type="PATRIC" id="fig|1110509.7.peg.1080"/>
<sequence>MRREKTAVLLFREDPREDLRPEEVTELRGLAEAAGYTVLAEVFQRRGRDRRFQLGRGKVVEAASLGPDKLIFNEPLSPGQIFNIGKEFEIPPMDRFNLILEIFASRASTREAKLQVELARLSYEAPFVRTIESLKKLSERPGYRGSGSYDVSMYRDIKGRMAKIRAELRAVEETGVRRRERRRKLGFDLVALAGYTNAGKSTLFNRLAEEAVAAKDQPFTTLSPTTRAVAARDRRFLLTDTVGFIDDLPLFLIKAFRSTLAEIVEADLVLLVVDLSDPPEVLRERVASCHGALWDCGCYAPLVSVLNKVDLITPEEAEERCRLLEDLAPTPVLVSAREGLGLEALLDAILEKLPPLEEFLVRLPASEAGMGQLSRLYEVAEPLEVRYGEEVEVLLRGRREIVAKALRGAERPEADQDMDDRSGAATAPEARPPKPGDPPPDGE</sequence>
<evidence type="ECO:0000256" key="3">
    <source>
        <dbReference type="ARBA" id="ARBA00022842"/>
    </source>
</evidence>
<dbReference type="InterPro" id="IPR025121">
    <property type="entry name" value="GTPase_HflX_N"/>
</dbReference>
<evidence type="ECO:0000256" key="8">
    <source>
        <dbReference type="SAM" id="MobiDB-lite"/>
    </source>
</evidence>
<evidence type="ECO:0000313" key="10">
    <source>
        <dbReference type="EMBL" id="AET64336.1"/>
    </source>
</evidence>
<dbReference type="AlphaFoldDB" id="G7WLN3"/>
<keyword evidence="11" id="KW-1185">Reference proteome</keyword>
<keyword evidence="5" id="KW-0963">Cytoplasm</keyword>
<evidence type="ECO:0000256" key="7">
    <source>
        <dbReference type="PIRSR" id="PIRSR006809-2"/>
    </source>
</evidence>
<dbReference type="GO" id="GO:0003924">
    <property type="term" value="F:GTPase activity"/>
    <property type="evidence" value="ECO:0007669"/>
    <property type="project" value="UniProtKB-UniRule"/>
</dbReference>
<dbReference type="Pfam" id="PF01926">
    <property type="entry name" value="MMR_HSR1"/>
    <property type="match status" value="1"/>
</dbReference>
<feature type="compositionally biased region" description="Basic and acidic residues" evidence="8">
    <location>
        <begin position="405"/>
        <end position="422"/>
    </location>
</feature>
<dbReference type="OrthoDB" id="10150at2157"/>
<comment type="subcellular location">
    <subcellularLocation>
        <location evidence="5">Cytoplasm</location>
    </subcellularLocation>
    <text evidence="5">May associate with membranes.</text>
</comment>
<dbReference type="STRING" id="1110509.Mhar_0965"/>
<dbReference type="InterPro" id="IPR016496">
    <property type="entry name" value="GTPase_HflX"/>
</dbReference>
<evidence type="ECO:0000256" key="5">
    <source>
        <dbReference type="HAMAP-Rule" id="MF_00900"/>
    </source>
</evidence>
<keyword evidence="1 7" id="KW-0479">Metal-binding</keyword>
<feature type="binding site" evidence="7">
    <location>
        <position position="201"/>
    </location>
    <ligand>
        <name>Mg(2+)</name>
        <dbReference type="ChEBI" id="CHEBI:18420"/>
    </ligand>
</feature>
<dbReference type="Gene3D" id="3.40.50.11060">
    <property type="entry name" value="GTPase HflX, N-terminal domain"/>
    <property type="match status" value="1"/>
</dbReference>
<evidence type="ECO:0000256" key="4">
    <source>
        <dbReference type="ARBA" id="ARBA00023134"/>
    </source>
</evidence>
<evidence type="ECO:0000313" key="11">
    <source>
        <dbReference type="Proteomes" id="UP000005877"/>
    </source>
</evidence>
<accession>G7WLN3</accession>
<dbReference type="Gene3D" id="6.10.250.2860">
    <property type="match status" value="1"/>
</dbReference>
<dbReference type="PANTHER" id="PTHR10229:SF8">
    <property type="entry name" value="GTPASE HFLX"/>
    <property type="match status" value="1"/>
</dbReference>
<dbReference type="GeneID" id="12510134"/>
<feature type="binding site" evidence="6">
    <location>
        <begin position="219"/>
        <end position="223"/>
    </location>
    <ligand>
        <name>GTP</name>
        <dbReference type="ChEBI" id="CHEBI:37565"/>
    </ligand>
</feature>
<keyword evidence="4 5" id="KW-0342">GTP-binding</keyword>
<dbReference type="InterPro" id="IPR006073">
    <property type="entry name" value="GTP-bd"/>
</dbReference>
<dbReference type="RefSeq" id="WP_014586521.1">
    <property type="nucleotide sequence ID" value="NC_017527.1"/>
</dbReference>
<dbReference type="GO" id="GO:0043022">
    <property type="term" value="F:ribosome binding"/>
    <property type="evidence" value="ECO:0007669"/>
    <property type="project" value="TreeGrafter"/>
</dbReference>
<dbReference type="GO" id="GO:0046872">
    <property type="term" value="F:metal ion binding"/>
    <property type="evidence" value="ECO:0007669"/>
    <property type="project" value="UniProtKB-KW"/>
</dbReference>
<feature type="binding site" evidence="6">
    <location>
        <begin position="194"/>
        <end position="201"/>
    </location>
    <ligand>
        <name>GTP</name>
        <dbReference type="ChEBI" id="CHEBI:37565"/>
    </ligand>
</feature>
<comment type="function">
    <text evidence="5">GTPase that associates with the 50S ribosomal subunit and may have a role during protein synthesis or ribosome biogenesis.</text>
</comment>
<comment type="subunit">
    <text evidence="5">Monomer. Associates with the 50S ribosomal subunit.</text>
</comment>
<dbReference type="HAMAP" id="MF_00900">
    <property type="entry name" value="GTPase_HflX"/>
    <property type="match status" value="1"/>
</dbReference>
<feature type="binding site" evidence="6">
    <location>
        <begin position="240"/>
        <end position="243"/>
    </location>
    <ligand>
        <name>GTP</name>
        <dbReference type="ChEBI" id="CHEBI:37565"/>
    </ligand>
</feature>
<dbReference type="NCBIfam" id="TIGR03156">
    <property type="entry name" value="GTP_HflX"/>
    <property type="match status" value="1"/>
</dbReference>
<feature type="compositionally biased region" description="Pro residues" evidence="8">
    <location>
        <begin position="433"/>
        <end position="443"/>
    </location>
</feature>
<comment type="cofactor">
    <cofactor evidence="7">
        <name>Mg(2+)</name>
        <dbReference type="ChEBI" id="CHEBI:18420"/>
    </cofactor>
</comment>
<dbReference type="InterPro" id="IPR027417">
    <property type="entry name" value="P-loop_NTPase"/>
</dbReference>
<feature type="binding site" evidence="7">
    <location>
        <position position="221"/>
    </location>
    <ligand>
        <name>Mg(2+)</name>
        <dbReference type="ChEBI" id="CHEBI:18420"/>
    </ligand>
</feature>
<dbReference type="InterPro" id="IPR032305">
    <property type="entry name" value="GTP-bd_M"/>
</dbReference>
<dbReference type="Gene3D" id="3.40.50.300">
    <property type="entry name" value="P-loop containing nucleotide triphosphate hydrolases"/>
    <property type="match status" value="1"/>
</dbReference>